<reference evidence="4" key="1">
    <citation type="journal article" date="2023" name="Science">
        <title>Genome structures resolve the early diversification of teleost fishes.</title>
        <authorList>
            <person name="Parey E."/>
            <person name="Louis A."/>
            <person name="Montfort J."/>
            <person name="Bouchez O."/>
            <person name="Roques C."/>
            <person name="Iampietro C."/>
            <person name="Lluch J."/>
            <person name="Castinel A."/>
            <person name="Donnadieu C."/>
            <person name="Desvignes T."/>
            <person name="Floi Bucao C."/>
            <person name="Jouanno E."/>
            <person name="Wen M."/>
            <person name="Mejri S."/>
            <person name="Dirks R."/>
            <person name="Jansen H."/>
            <person name="Henkel C."/>
            <person name="Chen W.J."/>
            <person name="Zahm M."/>
            <person name="Cabau C."/>
            <person name="Klopp C."/>
            <person name="Thompson A.W."/>
            <person name="Robinson-Rechavi M."/>
            <person name="Braasch I."/>
            <person name="Lecointre G."/>
            <person name="Bobe J."/>
            <person name="Postlethwait J.H."/>
            <person name="Berthelot C."/>
            <person name="Roest Crollius H."/>
            <person name="Guiguen Y."/>
        </authorList>
    </citation>
    <scope>NUCLEOTIDE SEQUENCE</scope>
    <source>
        <strain evidence="4">WJC10195</strain>
    </source>
</reference>
<dbReference type="InterPro" id="IPR011161">
    <property type="entry name" value="MHC_I-like_Ag-recog"/>
</dbReference>
<dbReference type="Gene3D" id="2.60.40.10">
    <property type="entry name" value="Immunoglobulins"/>
    <property type="match status" value="1"/>
</dbReference>
<evidence type="ECO:0000313" key="5">
    <source>
        <dbReference type="Proteomes" id="UP001152622"/>
    </source>
</evidence>
<dbReference type="SUPFAM" id="SSF54452">
    <property type="entry name" value="MHC antigen-recognition domain"/>
    <property type="match status" value="1"/>
</dbReference>
<name>A0A9Q1FI21_SYNKA</name>
<dbReference type="PANTHER" id="PTHR16675">
    <property type="entry name" value="MHC CLASS I-RELATED"/>
    <property type="match status" value="1"/>
</dbReference>
<feature type="domain" description="Ig-like" evidence="3">
    <location>
        <begin position="103"/>
        <end position="180"/>
    </location>
</feature>
<dbReference type="SUPFAM" id="SSF48726">
    <property type="entry name" value="Immunoglobulin"/>
    <property type="match status" value="1"/>
</dbReference>
<dbReference type="SMART" id="SM00407">
    <property type="entry name" value="IGc1"/>
    <property type="match status" value="1"/>
</dbReference>
<dbReference type="InterPro" id="IPR003597">
    <property type="entry name" value="Ig_C1-set"/>
</dbReference>
<organism evidence="4 5">
    <name type="scientific">Synaphobranchus kaupii</name>
    <name type="common">Kaup's arrowtooth eel</name>
    <dbReference type="NCBI Taxonomy" id="118154"/>
    <lineage>
        <taxon>Eukaryota</taxon>
        <taxon>Metazoa</taxon>
        <taxon>Chordata</taxon>
        <taxon>Craniata</taxon>
        <taxon>Vertebrata</taxon>
        <taxon>Euteleostomi</taxon>
        <taxon>Actinopterygii</taxon>
        <taxon>Neopterygii</taxon>
        <taxon>Teleostei</taxon>
        <taxon>Anguilliformes</taxon>
        <taxon>Synaphobranchidae</taxon>
        <taxon>Synaphobranchus</taxon>
    </lineage>
</organism>
<dbReference type="PANTHER" id="PTHR16675:SF193">
    <property type="entry name" value="LOC571647 PROTEIN-RELATED"/>
    <property type="match status" value="1"/>
</dbReference>
<feature type="non-terminal residue" evidence="4">
    <location>
        <position position="252"/>
    </location>
</feature>
<dbReference type="InterPro" id="IPR036179">
    <property type="entry name" value="Ig-like_dom_sf"/>
</dbReference>
<dbReference type="Proteomes" id="UP001152622">
    <property type="component" value="Chromosome 5"/>
</dbReference>
<dbReference type="EMBL" id="JAINUF010000005">
    <property type="protein sequence ID" value="KAJ8359097.1"/>
    <property type="molecule type" value="Genomic_DNA"/>
</dbReference>
<dbReference type="GO" id="GO:0005615">
    <property type="term" value="C:extracellular space"/>
    <property type="evidence" value="ECO:0007669"/>
    <property type="project" value="TreeGrafter"/>
</dbReference>
<protein>
    <recommendedName>
        <fullName evidence="3">Ig-like domain-containing protein</fullName>
    </recommendedName>
</protein>
<keyword evidence="2" id="KW-0472">Membrane</keyword>
<keyword evidence="2" id="KW-0812">Transmembrane</keyword>
<dbReference type="Pfam" id="PF00129">
    <property type="entry name" value="MHC_I"/>
    <property type="match status" value="1"/>
</dbReference>
<accession>A0A9Q1FI21</accession>
<dbReference type="InterPro" id="IPR013783">
    <property type="entry name" value="Ig-like_fold"/>
</dbReference>
<evidence type="ECO:0000313" key="4">
    <source>
        <dbReference type="EMBL" id="KAJ8359097.1"/>
    </source>
</evidence>
<evidence type="ECO:0000256" key="2">
    <source>
        <dbReference type="SAM" id="Phobius"/>
    </source>
</evidence>
<dbReference type="GO" id="GO:0006955">
    <property type="term" value="P:immune response"/>
    <property type="evidence" value="ECO:0007669"/>
    <property type="project" value="TreeGrafter"/>
</dbReference>
<dbReference type="OrthoDB" id="8933197at2759"/>
<gene>
    <name evidence="4" type="ORF">SKAU_G00156220</name>
</gene>
<dbReference type="PROSITE" id="PS50835">
    <property type="entry name" value="IG_LIKE"/>
    <property type="match status" value="1"/>
</dbReference>
<dbReference type="InterPro" id="IPR037055">
    <property type="entry name" value="MHC_I-like_Ag-recog_sf"/>
</dbReference>
<dbReference type="Pfam" id="PF07654">
    <property type="entry name" value="C1-set"/>
    <property type="match status" value="1"/>
</dbReference>
<keyword evidence="1" id="KW-0325">Glycoprotein</keyword>
<dbReference type="Gene3D" id="3.30.500.10">
    <property type="entry name" value="MHC class I-like antigen recognition-like"/>
    <property type="match status" value="1"/>
</dbReference>
<sequence length="252" mass="28468">MSGVAVLQGRFGCEIELNPDSERVTRTFAQYGWNGEDFLSFNLTGKQWVASAESAVFIIQTWNRDQAITMETKKYIGQTCVSDLLDSLFFEAKESHNTSLPSPEVFVKKSSHTGKVILTCLASGFRCSGTRLEVYRDNDTLTEKDGLLSSGIRPNGDGTYQLRESLDITNSTAASYTCEVHFGSLMKRVKWDGEKRDLDKPRHHYWLLIIPLGGFFIVIPVLILRCRRGTQVRNRRYSPWSCDPKGAFLASY</sequence>
<keyword evidence="2" id="KW-1133">Transmembrane helix</keyword>
<dbReference type="GO" id="GO:0009897">
    <property type="term" value="C:external side of plasma membrane"/>
    <property type="evidence" value="ECO:0007669"/>
    <property type="project" value="TreeGrafter"/>
</dbReference>
<feature type="transmembrane region" description="Helical" evidence="2">
    <location>
        <begin position="205"/>
        <end position="226"/>
    </location>
</feature>
<dbReference type="InterPro" id="IPR007110">
    <property type="entry name" value="Ig-like_dom"/>
</dbReference>
<dbReference type="InterPro" id="IPR050208">
    <property type="entry name" value="MHC_class-I_related"/>
</dbReference>
<evidence type="ECO:0000259" key="3">
    <source>
        <dbReference type="PROSITE" id="PS50835"/>
    </source>
</evidence>
<dbReference type="InterPro" id="IPR011162">
    <property type="entry name" value="MHC_I/II-like_Ag-recog"/>
</dbReference>
<evidence type="ECO:0000256" key="1">
    <source>
        <dbReference type="ARBA" id="ARBA00023180"/>
    </source>
</evidence>
<proteinExistence type="predicted"/>
<keyword evidence="5" id="KW-1185">Reference proteome</keyword>
<dbReference type="AlphaFoldDB" id="A0A9Q1FI21"/>
<comment type="caution">
    <text evidence="4">The sequence shown here is derived from an EMBL/GenBank/DDBJ whole genome shotgun (WGS) entry which is preliminary data.</text>
</comment>